<accession>A0AAV2EVC3</accession>
<name>A0AAV2EVC3_9ROSI</name>
<evidence type="ECO:0000313" key="2">
    <source>
        <dbReference type="Proteomes" id="UP001497516"/>
    </source>
</evidence>
<gene>
    <name evidence="1" type="ORF">LTRI10_LOCUS30458</name>
</gene>
<reference evidence="1 2" key="1">
    <citation type="submission" date="2024-04" db="EMBL/GenBank/DDBJ databases">
        <authorList>
            <person name="Fracassetti M."/>
        </authorList>
    </citation>
    <scope>NUCLEOTIDE SEQUENCE [LARGE SCALE GENOMIC DNA]</scope>
</reference>
<dbReference type="AlphaFoldDB" id="A0AAV2EVC3"/>
<sequence length="133" mass="14907">MEEVNRDPVGRKQRCKLGFQPTFQYGHEKNILPGFKLVRDVLITQGALCTLQRMVPVFVEREEVEPSSAFFTDLLDMSLSFCKPSTTTATSAEEEAAAEAVAAALGYSLLLSSVVAVTMEDRRREEEEEEEEE</sequence>
<dbReference type="EMBL" id="OZ034818">
    <property type="protein sequence ID" value="CAL1389612.1"/>
    <property type="molecule type" value="Genomic_DNA"/>
</dbReference>
<proteinExistence type="predicted"/>
<keyword evidence="2" id="KW-1185">Reference proteome</keyword>
<protein>
    <submittedName>
        <fullName evidence="1">Uncharacterized protein</fullName>
    </submittedName>
</protein>
<organism evidence="1 2">
    <name type="scientific">Linum trigynum</name>
    <dbReference type="NCBI Taxonomy" id="586398"/>
    <lineage>
        <taxon>Eukaryota</taxon>
        <taxon>Viridiplantae</taxon>
        <taxon>Streptophyta</taxon>
        <taxon>Embryophyta</taxon>
        <taxon>Tracheophyta</taxon>
        <taxon>Spermatophyta</taxon>
        <taxon>Magnoliopsida</taxon>
        <taxon>eudicotyledons</taxon>
        <taxon>Gunneridae</taxon>
        <taxon>Pentapetalae</taxon>
        <taxon>rosids</taxon>
        <taxon>fabids</taxon>
        <taxon>Malpighiales</taxon>
        <taxon>Linaceae</taxon>
        <taxon>Linum</taxon>
    </lineage>
</organism>
<evidence type="ECO:0000313" key="1">
    <source>
        <dbReference type="EMBL" id="CAL1389612.1"/>
    </source>
</evidence>
<dbReference type="Proteomes" id="UP001497516">
    <property type="component" value="Chromosome 5"/>
</dbReference>